<protein>
    <submittedName>
        <fullName evidence="1">Uncharacterized protein</fullName>
    </submittedName>
</protein>
<name>A0ABM5Z144_9BURK</name>
<dbReference type="Proteomes" id="UP000074914">
    <property type="component" value="Chromosome"/>
</dbReference>
<keyword evidence="2" id="KW-1185">Reference proteome</keyword>
<evidence type="ECO:0000313" key="1">
    <source>
        <dbReference type="EMBL" id="AMP12759.1"/>
    </source>
</evidence>
<proteinExistence type="predicted"/>
<organism evidence="1 2">
    <name type="scientific">Collimonas pratensis</name>
    <dbReference type="NCBI Taxonomy" id="279113"/>
    <lineage>
        <taxon>Bacteria</taxon>
        <taxon>Pseudomonadati</taxon>
        <taxon>Pseudomonadota</taxon>
        <taxon>Betaproteobacteria</taxon>
        <taxon>Burkholderiales</taxon>
        <taxon>Oxalobacteraceae</taxon>
        <taxon>Collimonas</taxon>
    </lineage>
</organism>
<gene>
    <name evidence="1" type="ORF">CPter291_0473</name>
</gene>
<reference evidence="1 2" key="1">
    <citation type="submission" date="2015-11" db="EMBL/GenBank/DDBJ databases">
        <title>Exploring the genomic traits of fungus-feeding bacterial genus Collimonas.</title>
        <authorList>
            <person name="Song C."/>
            <person name="Schmidt R."/>
            <person name="de Jager V."/>
            <person name="Krzyzanowska D."/>
            <person name="Jongedijk E."/>
            <person name="Cankar K."/>
            <person name="Beekwilder J."/>
            <person name="van Veen A."/>
            <person name="de Boer W."/>
            <person name="van Veen J.A."/>
            <person name="Garbeva P."/>
        </authorList>
    </citation>
    <scope>NUCLEOTIDE SEQUENCE [LARGE SCALE GENOMIC DNA]</scope>
    <source>
        <strain evidence="1 2">Ter291</strain>
    </source>
</reference>
<dbReference type="EMBL" id="CP013236">
    <property type="protein sequence ID" value="AMP12759.1"/>
    <property type="molecule type" value="Genomic_DNA"/>
</dbReference>
<sequence length="55" mass="6629">MSIQLANEQRGQKEMQEVFELWKGRGIQPIFAFYPERVEIQQLQAFSDRLEVWTK</sequence>
<dbReference type="RefSeq" id="WP_156479872.1">
    <property type="nucleotide sequence ID" value="NZ_CP013236.1"/>
</dbReference>
<accession>A0ABM5Z144</accession>
<evidence type="ECO:0000313" key="2">
    <source>
        <dbReference type="Proteomes" id="UP000074914"/>
    </source>
</evidence>